<dbReference type="CDD" id="cd15457">
    <property type="entry name" value="NADAR"/>
    <property type="match status" value="1"/>
</dbReference>
<dbReference type="OrthoDB" id="10952at10239"/>
<dbReference type="GeneID" id="13994082"/>
<keyword evidence="2" id="KW-1185">Reference proteome</keyword>
<evidence type="ECO:0000313" key="1">
    <source>
        <dbReference type="EMBL" id="AFC21792.1"/>
    </source>
</evidence>
<dbReference type="InterPro" id="IPR012816">
    <property type="entry name" value="NADAR"/>
</dbReference>
<dbReference type="EMBL" id="JN882285">
    <property type="protein sequence ID" value="AFC21792.1"/>
    <property type="molecule type" value="Genomic_DNA"/>
</dbReference>
<sequence length="161" mass="18904">MFEFDEKPIYNPEEDGITHINIYSQARTELGRMLSNFYPSPFVFEPYGSFASSEGFWYWYLTGQQHDILKMLSGFEAKKEGRKYRNDRLDVNGLTNEDLEIMEQMLVHKIAYNPKIAKLLKESTLPFCHYYSYAGRVIIPDGVDWLSTSYEDIRTVLKETN</sequence>
<dbReference type="KEGG" id="vg:13994082"/>
<dbReference type="Gene3D" id="1.10.357.40">
    <property type="entry name" value="YbiA-like"/>
    <property type="match status" value="1"/>
</dbReference>
<evidence type="ECO:0000313" key="2">
    <source>
        <dbReference type="Proteomes" id="UP000000457"/>
    </source>
</evidence>
<organism evidence="1 2">
    <name type="scientific">Cronobacter phage vB_CsaM_GAP32</name>
    <dbReference type="NCBI Taxonomy" id="1141136"/>
    <lineage>
        <taxon>Viruses</taxon>
        <taxon>Duplodnaviria</taxon>
        <taxon>Heunggongvirae</taxon>
        <taxon>Uroviricota</taxon>
        <taxon>Caudoviricetes</taxon>
        <taxon>Mimasvirus</taxon>
        <taxon>Mimasvirus GAP32</taxon>
    </lineage>
</organism>
<protein>
    <submittedName>
        <fullName evidence="1">Uncharacterized protein</fullName>
    </submittedName>
</protein>
<name>K4F7L9_9CAUD</name>
<gene>
    <name evidence="1" type="ORF">GAP32_342</name>
</gene>
<accession>K4F7L9</accession>
<dbReference type="SUPFAM" id="SSF143990">
    <property type="entry name" value="YbiA-like"/>
    <property type="match status" value="1"/>
</dbReference>
<dbReference type="Proteomes" id="UP000000457">
    <property type="component" value="Segment"/>
</dbReference>
<dbReference type="InterPro" id="IPR037238">
    <property type="entry name" value="YbiA-like_sf"/>
</dbReference>
<reference evidence="1 2" key="1">
    <citation type="journal article" date="2014" name="Virology">
        <title>Supersize me: Cronobacter sakazakii phage GAP32.</title>
        <authorList>
            <person name="Abbasifar R."/>
            <person name="Griffiths M.W."/>
            <person name="Sabour P.M."/>
            <person name="Ackermann H.-W."/>
            <person name="Vandersteegen K."/>
            <person name="Lavigne R."/>
            <person name="Noben J.-P."/>
            <person name="Villa A.A."/>
            <person name="Abbasifar A."/>
            <person name="Nash J.H.E."/>
            <person name="Kropinski A.M."/>
        </authorList>
    </citation>
    <scope>NUCLEOTIDE SEQUENCE [LARGE SCALE GENOMIC DNA]</scope>
    <source>
        <strain evidence="1">GAP-32</strain>
    </source>
</reference>
<dbReference type="RefSeq" id="YP_006987447.1">
    <property type="nucleotide sequence ID" value="NC_019401.1"/>
</dbReference>
<proteinExistence type="predicted"/>